<proteinExistence type="predicted"/>
<dbReference type="AlphaFoldDB" id="A0A165IIN8"/>
<accession>A0A165IIN8</accession>
<dbReference type="GeneID" id="28896885"/>
<name>A0A165IIN8_XYLHT</name>
<protein>
    <submittedName>
        <fullName evidence="3">Aldo-keto reductase-like protein</fullName>
    </submittedName>
</protein>
<evidence type="ECO:0000313" key="3">
    <source>
        <dbReference type="EMBL" id="KZF24948.1"/>
    </source>
</evidence>
<organism evidence="3 4">
    <name type="scientific">Xylona heveae (strain CBS 132557 / TC161)</name>
    <dbReference type="NCBI Taxonomy" id="1328760"/>
    <lineage>
        <taxon>Eukaryota</taxon>
        <taxon>Fungi</taxon>
        <taxon>Dikarya</taxon>
        <taxon>Ascomycota</taxon>
        <taxon>Pezizomycotina</taxon>
        <taxon>Xylonomycetes</taxon>
        <taxon>Xylonales</taxon>
        <taxon>Xylonaceae</taxon>
        <taxon>Xylona</taxon>
    </lineage>
</organism>
<dbReference type="SUPFAM" id="SSF51430">
    <property type="entry name" value="NAD(P)-linked oxidoreductase"/>
    <property type="match status" value="1"/>
</dbReference>
<evidence type="ECO:0000313" key="4">
    <source>
        <dbReference type="Proteomes" id="UP000076632"/>
    </source>
</evidence>
<reference evidence="3 4" key="1">
    <citation type="journal article" date="2016" name="Fungal Biol.">
        <title>The genome of Xylona heveae provides a window into fungal endophytism.</title>
        <authorList>
            <person name="Gazis R."/>
            <person name="Kuo A."/>
            <person name="Riley R."/>
            <person name="LaButti K."/>
            <person name="Lipzen A."/>
            <person name="Lin J."/>
            <person name="Amirebrahimi M."/>
            <person name="Hesse C.N."/>
            <person name="Spatafora J.W."/>
            <person name="Henrissat B."/>
            <person name="Hainaut M."/>
            <person name="Grigoriev I.V."/>
            <person name="Hibbett D.S."/>
        </authorList>
    </citation>
    <scope>NUCLEOTIDE SEQUENCE [LARGE SCALE GENOMIC DNA]</scope>
    <source>
        <strain evidence="3 4">TC161</strain>
    </source>
</reference>
<evidence type="ECO:0000256" key="1">
    <source>
        <dbReference type="ARBA" id="ARBA00023002"/>
    </source>
</evidence>
<dbReference type="OrthoDB" id="1720422at2759"/>
<dbReference type="FunCoup" id="A0A165IIN8">
    <property type="interactions" value="128"/>
</dbReference>
<sequence>MRFSISPRALHNIKPSHVTNHFTSSRGIITFSKLAASQNTVPSPAVQTEPRPLTNPFILHSTTDQSTRTFSTTTTMSSENKMEYTRLGKSGLKISKVILGAMSFGSPDWQGWVLPEEEALPLLEHAYKVGLNTWDTADVYSNGKSEEIIGKALKKYSIPRSKVVILSKCYFGVDPTGAQPPISASSTNDGDNVNQVGLSRKHIFDAVDASVQRLGTYIDVLQIHRLDRDTPREEIMKALNDVIESGKVRYIGASSMAAWEFQTLQNIASRHGWHQFISMQNYYNLLYREEEREMIPYCRDTGVGCIPWSPIARGVLTRPWATRDTKREKTDNFLKTLIRSRENDIDKAIVDRVEQVAKKHGVSMATVATAWVLSKSGVNPIIGLSSKERIDEAVKNAKFKLPDEDIQFLEESYLPKPVTGY</sequence>
<dbReference type="OMA" id="MPAWRFM"/>
<dbReference type="InterPro" id="IPR036812">
    <property type="entry name" value="NAD(P)_OxRdtase_dom_sf"/>
</dbReference>
<dbReference type="PANTHER" id="PTHR43364">
    <property type="entry name" value="NADH-SPECIFIC METHYLGLYOXAL REDUCTASE-RELATED"/>
    <property type="match status" value="1"/>
</dbReference>
<dbReference type="PANTHER" id="PTHR43364:SF15">
    <property type="entry name" value="ARYL-ALCOHOL DEHYDROGENASE AAD16-RELATED"/>
    <property type="match status" value="1"/>
</dbReference>
<dbReference type="EMBL" id="KV407455">
    <property type="protein sequence ID" value="KZF24948.1"/>
    <property type="molecule type" value="Genomic_DNA"/>
</dbReference>
<dbReference type="RefSeq" id="XP_018190503.1">
    <property type="nucleotide sequence ID" value="XM_018331748.1"/>
</dbReference>
<dbReference type="Proteomes" id="UP000076632">
    <property type="component" value="Unassembled WGS sequence"/>
</dbReference>
<evidence type="ECO:0000259" key="2">
    <source>
        <dbReference type="Pfam" id="PF00248"/>
    </source>
</evidence>
<dbReference type="InterPro" id="IPR050523">
    <property type="entry name" value="AKR_Detox_Biosynth"/>
</dbReference>
<keyword evidence="1" id="KW-0560">Oxidoreductase</keyword>
<dbReference type="InParanoid" id="A0A165IIN8"/>
<dbReference type="STRING" id="1328760.A0A165IIN8"/>
<dbReference type="GO" id="GO:0016491">
    <property type="term" value="F:oxidoreductase activity"/>
    <property type="evidence" value="ECO:0007669"/>
    <property type="project" value="UniProtKB-KW"/>
</dbReference>
<gene>
    <name evidence="3" type="ORF">L228DRAFT_243703</name>
</gene>
<keyword evidence="4" id="KW-1185">Reference proteome</keyword>
<feature type="domain" description="NADP-dependent oxidoreductase" evidence="2">
    <location>
        <begin position="96"/>
        <end position="411"/>
    </location>
</feature>
<dbReference type="Gene3D" id="3.20.20.100">
    <property type="entry name" value="NADP-dependent oxidoreductase domain"/>
    <property type="match status" value="1"/>
</dbReference>
<dbReference type="CDD" id="cd19079">
    <property type="entry name" value="AKR_EcYajO-like"/>
    <property type="match status" value="1"/>
</dbReference>
<dbReference type="InterPro" id="IPR023210">
    <property type="entry name" value="NADP_OxRdtase_dom"/>
</dbReference>
<dbReference type="Pfam" id="PF00248">
    <property type="entry name" value="Aldo_ket_red"/>
    <property type="match status" value="1"/>
</dbReference>
<dbReference type="GO" id="GO:0005829">
    <property type="term" value="C:cytosol"/>
    <property type="evidence" value="ECO:0007669"/>
    <property type="project" value="UniProtKB-ARBA"/>
</dbReference>
<dbReference type="FunFam" id="3.20.20.100:FF:000004">
    <property type="entry name" value="Oxidoreductase, aldo/keto reductase"/>
    <property type="match status" value="1"/>
</dbReference>